<organism evidence="2 3">
    <name type="scientific">Candidatus Sungiibacteriota bacterium</name>
    <dbReference type="NCBI Taxonomy" id="2750080"/>
    <lineage>
        <taxon>Bacteria</taxon>
        <taxon>Candidatus Sungiibacteriota</taxon>
    </lineage>
</organism>
<reference evidence="2" key="1">
    <citation type="submission" date="2020-07" db="EMBL/GenBank/DDBJ databases">
        <title>Huge and variable diversity of episymbiotic CPR bacteria and DPANN archaea in groundwater ecosystems.</title>
        <authorList>
            <person name="He C.Y."/>
            <person name="Keren R."/>
            <person name="Whittaker M."/>
            <person name="Farag I.F."/>
            <person name="Doudna J."/>
            <person name="Cate J.H.D."/>
            <person name="Banfield J.F."/>
        </authorList>
    </citation>
    <scope>NUCLEOTIDE SEQUENCE</scope>
    <source>
        <strain evidence="2">NC_groundwater_973_Pr1_S-0.2um_54_13</strain>
    </source>
</reference>
<keyword evidence="1" id="KW-1133">Transmembrane helix</keyword>
<evidence type="ECO:0000313" key="2">
    <source>
        <dbReference type="EMBL" id="MBI3630745.1"/>
    </source>
</evidence>
<evidence type="ECO:0000313" key="3">
    <source>
        <dbReference type="Proteomes" id="UP000753196"/>
    </source>
</evidence>
<dbReference type="InterPro" id="IPR013783">
    <property type="entry name" value="Ig-like_fold"/>
</dbReference>
<proteinExistence type="predicted"/>
<dbReference type="GO" id="GO:0003677">
    <property type="term" value="F:DNA binding"/>
    <property type="evidence" value="ECO:0007669"/>
    <property type="project" value="InterPro"/>
</dbReference>
<sequence>MTEAPDQNKKFGASLRALLADAGLAPELLAREIRISPKYIDALLADDFSVFGAKVYAQGVLKKILLAVRVEDHSSWMEALHRSWGPSLTLARARPGGSAIIRPMTYVTPARTALGIGGVALAGFLFLVGARLVDFTSSPPLLLEEPSDGAVVRQPGIVVRGRTEKESKLTINGRELTIDASGGFGERLELQPGLNRLEFLAENRFGKTSRIIRYVAAE</sequence>
<keyword evidence="1" id="KW-0472">Membrane</keyword>
<dbReference type="Gene3D" id="2.60.40.10">
    <property type="entry name" value="Immunoglobulins"/>
    <property type="match status" value="1"/>
</dbReference>
<keyword evidence="1" id="KW-0812">Transmembrane</keyword>
<protein>
    <submittedName>
        <fullName evidence="2">Helix-turn-helix domain-containing protein</fullName>
    </submittedName>
</protein>
<dbReference type="InterPro" id="IPR010982">
    <property type="entry name" value="Lambda_DNA-bd_dom_sf"/>
</dbReference>
<dbReference type="EMBL" id="JACQCR010000004">
    <property type="protein sequence ID" value="MBI3630745.1"/>
    <property type="molecule type" value="Genomic_DNA"/>
</dbReference>
<feature type="transmembrane region" description="Helical" evidence="1">
    <location>
        <begin position="112"/>
        <end position="133"/>
    </location>
</feature>
<name>A0A932R1I1_9BACT</name>
<evidence type="ECO:0000256" key="1">
    <source>
        <dbReference type="SAM" id="Phobius"/>
    </source>
</evidence>
<dbReference type="Gene3D" id="1.10.260.40">
    <property type="entry name" value="lambda repressor-like DNA-binding domains"/>
    <property type="match status" value="1"/>
</dbReference>
<accession>A0A932R1I1</accession>
<dbReference type="Proteomes" id="UP000753196">
    <property type="component" value="Unassembled WGS sequence"/>
</dbReference>
<dbReference type="Pfam" id="PF13413">
    <property type="entry name" value="HTH_25"/>
    <property type="match status" value="1"/>
</dbReference>
<gene>
    <name evidence="2" type="ORF">HY221_00170</name>
</gene>
<comment type="caution">
    <text evidence="2">The sequence shown here is derived from an EMBL/GenBank/DDBJ whole genome shotgun (WGS) entry which is preliminary data.</text>
</comment>
<dbReference type="AlphaFoldDB" id="A0A932R1I1"/>